<dbReference type="InterPro" id="IPR032979">
    <property type="entry name" value="ENGase"/>
</dbReference>
<dbReference type="Gene3D" id="3.20.20.80">
    <property type="entry name" value="Glycosidases"/>
    <property type="match status" value="1"/>
</dbReference>
<dbReference type="PANTHER" id="PTHR13246:SF1">
    <property type="entry name" value="CYTOSOLIC ENDO-BETA-N-ACETYLGLUCOSAMINIDASE"/>
    <property type="match status" value="1"/>
</dbReference>
<evidence type="ECO:0000313" key="12">
    <source>
        <dbReference type="EMBL" id="KAJ8764176.1"/>
    </source>
</evidence>
<dbReference type="Pfam" id="PF25529">
    <property type="entry name" value="Ig_ENGASE1_C"/>
    <property type="match status" value="1"/>
</dbReference>
<keyword evidence="6" id="KW-0326">Glycosidase</keyword>
<dbReference type="FunFam" id="3.20.20.80:FF:000043">
    <property type="entry name" value="cytosolic endo-beta-N-acetylglucosaminidase"/>
    <property type="match status" value="1"/>
</dbReference>
<feature type="region of interest" description="Disordered" evidence="9">
    <location>
        <begin position="42"/>
        <end position="63"/>
    </location>
</feature>
<dbReference type="InterPro" id="IPR005201">
    <property type="entry name" value="TIM_ENGase"/>
</dbReference>
<feature type="domain" description="Cytosolic endo-beta-N-acetylglucosaminidase TIM barrel" evidence="10">
    <location>
        <begin position="115"/>
        <end position="351"/>
    </location>
</feature>
<gene>
    <name evidence="12" type="ORF">K2173_005101</name>
</gene>
<dbReference type="GO" id="GO:0005829">
    <property type="term" value="C:cytosol"/>
    <property type="evidence" value="ECO:0007669"/>
    <property type="project" value="UniProtKB-SubCell"/>
</dbReference>
<dbReference type="CDD" id="cd06547">
    <property type="entry name" value="GH85_ENGase"/>
    <property type="match status" value="1"/>
</dbReference>
<dbReference type="EMBL" id="JAIWQS010000005">
    <property type="protein sequence ID" value="KAJ8764176.1"/>
    <property type="molecule type" value="Genomic_DNA"/>
</dbReference>
<evidence type="ECO:0000256" key="6">
    <source>
        <dbReference type="ARBA" id="ARBA00023295"/>
    </source>
</evidence>
<comment type="similarity">
    <text evidence="2">Belongs to the glycosyl hydrolase 85 family.</text>
</comment>
<evidence type="ECO:0000256" key="3">
    <source>
        <dbReference type="ARBA" id="ARBA00012566"/>
    </source>
</evidence>
<dbReference type="Proteomes" id="UP001159364">
    <property type="component" value="Linkage Group LG05"/>
</dbReference>
<evidence type="ECO:0000259" key="10">
    <source>
        <dbReference type="Pfam" id="PF03644"/>
    </source>
</evidence>
<evidence type="ECO:0000256" key="9">
    <source>
        <dbReference type="SAM" id="MobiDB-lite"/>
    </source>
</evidence>
<evidence type="ECO:0000313" key="13">
    <source>
        <dbReference type="Proteomes" id="UP001159364"/>
    </source>
</evidence>
<dbReference type="GO" id="GO:0006491">
    <property type="term" value="P:N-glycan processing"/>
    <property type="evidence" value="ECO:0007669"/>
    <property type="project" value="UniProtKB-ARBA"/>
</dbReference>
<evidence type="ECO:0000259" key="11">
    <source>
        <dbReference type="Pfam" id="PF25529"/>
    </source>
</evidence>
<name>A0AAV8TCS0_9ROSI</name>
<comment type="caution">
    <text evidence="12">The sequence shown here is derived from an EMBL/GenBank/DDBJ whole genome shotgun (WGS) entry which is preliminary data.</text>
</comment>
<dbReference type="EC" id="3.2.1.96" evidence="3"/>
<evidence type="ECO:0000256" key="8">
    <source>
        <dbReference type="ARBA" id="ARBA00060018"/>
    </source>
</evidence>
<evidence type="ECO:0000256" key="4">
    <source>
        <dbReference type="ARBA" id="ARBA00022490"/>
    </source>
</evidence>
<evidence type="ECO:0000256" key="5">
    <source>
        <dbReference type="ARBA" id="ARBA00022801"/>
    </source>
</evidence>
<dbReference type="InterPro" id="IPR057882">
    <property type="entry name" value="ENGase_C"/>
</dbReference>
<comment type="catalytic activity">
    <reaction evidence="7">
        <text>an N(4)-(oligosaccharide-(1-&gt;3)-[oligosaccharide-(1-&gt;6)]-beta-D-Man-(1-&gt;4)-beta-D-GlcNAc-(1-&gt;4)-alpha-D-GlcNAc)-L-asparaginyl-[protein] + H2O = an oligosaccharide-(1-&gt;3)-[oligosaccharide-(1-&gt;6)]-beta-D-Man-(1-&gt;4)-D-GlcNAc + N(4)-(N-acetyl-beta-D-glucosaminyl)-L-asparaginyl-[protein]</text>
        <dbReference type="Rhea" id="RHEA:73067"/>
        <dbReference type="Rhea" id="RHEA-COMP:12603"/>
        <dbReference type="Rhea" id="RHEA-COMP:18176"/>
        <dbReference type="ChEBI" id="CHEBI:15377"/>
        <dbReference type="ChEBI" id="CHEBI:132248"/>
        <dbReference type="ChEBI" id="CHEBI:192714"/>
        <dbReference type="ChEBI" id="CHEBI:192715"/>
        <dbReference type="EC" id="3.2.1.96"/>
    </reaction>
</comment>
<evidence type="ECO:0000256" key="2">
    <source>
        <dbReference type="ARBA" id="ARBA00007849"/>
    </source>
</evidence>
<comment type="function">
    <text evidence="8">Endoglycosidase that releases N-glycans from glycoproteins by cleaving the beta-1,4-glycosidic bond in the N,N'-diacetylchitobiose core. Involved in the production of high-mannose type N-glycans during plant development and fruit maturation.</text>
</comment>
<comment type="subcellular location">
    <subcellularLocation>
        <location evidence="1">Cytoplasm</location>
        <location evidence="1">Cytosol</location>
    </subcellularLocation>
</comment>
<accession>A0AAV8TCS0</accession>
<proteinExistence type="inferred from homology"/>
<keyword evidence="5" id="KW-0378">Hydrolase</keyword>
<sequence>MCLIRSYLNRRTLGSFYNLFKLVHNIIQFLFTFLTMTHSIDSDQQPREEESSPFDPTQPSVPVSYPIKTLEELESRVYFNSFHYPFNKASVPLQGPLSLPNKPRLLVCHDMKGGYLDDKWVQGGTNPDAYSIWHWYLIDIFVYFSHSLVSLPPPCWTYTAHRHGTKVLGTFITEWDEGRLICNELLKTRESAHMYAERWAELTVALGFDGWLINMEIKLSVDQIPNLKEFVSHLTQTMHSSLPGSLVIWYDSVTIYGDLKWQDQLNEKNKSFFNLCDGIFVNYTWKKHYPQLLAAEAGIREFDVYIGIDVYGRNTYGGGQWNTNIAFDVIKEDNVSAAIFALAWVYEIEQGFGYHISVEGRLVKNAPWNNLSCQGFQVNNKIFCNEVSYCGGAIIKFKGTLHDDACFITSLFQGEVVLDGPPLLITYSVKSEGDSFLGLSLEFTSAVNERTSVLIAARGHGRLCSKFHKVIEPHRVRKLENTRRWVIYEVAVLMDGQMLTDINAVCYRPKLEEGEKVSENEAENQKTLASSSEFFALLGNITIRMGIDCRFAMYNVYFEKLTKQKNGDLGGRLHCNLKYLGLAHVEAFYVSDLRVPSDTSSIRFIVQVCGIDEARQKLSDSPFLKVDLEEGVPDVSISSMR</sequence>
<dbReference type="PANTHER" id="PTHR13246">
    <property type="entry name" value="ENDO BETA N-ACETYLGLUCOSAMINIDASE"/>
    <property type="match status" value="1"/>
</dbReference>
<dbReference type="GO" id="GO:0033925">
    <property type="term" value="F:mannosyl-glycoprotein endo-beta-N-acetylglucosaminidase activity"/>
    <property type="evidence" value="ECO:0007669"/>
    <property type="project" value="UniProtKB-EC"/>
</dbReference>
<protein>
    <recommendedName>
        <fullName evidence="3">mannosyl-glycoprotein endo-beta-N-acetylglucosaminidase</fullName>
        <ecNumber evidence="3">3.2.1.96</ecNumber>
    </recommendedName>
</protein>
<keyword evidence="13" id="KW-1185">Reference proteome</keyword>
<feature type="domain" description="Cytosolic endo-beta-N-acetylglucosaminidase C-terminal" evidence="11">
    <location>
        <begin position="550"/>
        <end position="628"/>
    </location>
</feature>
<evidence type="ECO:0000256" key="7">
    <source>
        <dbReference type="ARBA" id="ARBA00034414"/>
    </source>
</evidence>
<evidence type="ECO:0000256" key="1">
    <source>
        <dbReference type="ARBA" id="ARBA00004514"/>
    </source>
</evidence>
<dbReference type="Pfam" id="PF03644">
    <property type="entry name" value="Glyco_hydro_85"/>
    <property type="match status" value="1"/>
</dbReference>
<keyword evidence="4" id="KW-0963">Cytoplasm</keyword>
<dbReference type="AlphaFoldDB" id="A0AAV8TCS0"/>
<organism evidence="12 13">
    <name type="scientific">Erythroxylum novogranatense</name>
    <dbReference type="NCBI Taxonomy" id="1862640"/>
    <lineage>
        <taxon>Eukaryota</taxon>
        <taxon>Viridiplantae</taxon>
        <taxon>Streptophyta</taxon>
        <taxon>Embryophyta</taxon>
        <taxon>Tracheophyta</taxon>
        <taxon>Spermatophyta</taxon>
        <taxon>Magnoliopsida</taxon>
        <taxon>eudicotyledons</taxon>
        <taxon>Gunneridae</taxon>
        <taxon>Pentapetalae</taxon>
        <taxon>rosids</taxon>
        <taxon>fabids</taxon>
        <taxon>Malpighiales</taxon>
        <taxon>Erythroxylaceae</taxon>
        <taxon>Erythroxylum</taxon>
    </lineage>
</organism>
<reference evidence="12 13" key="1">
    <citation type="submission" date="2021-09" db="EMBL/GenBank/DDBJ databases">
        <title>Genomic insights and catalytic innovation underlie evolution of tropane alkaloids biosynthesis.</title>
        <authorList>
            <person name="Wang Y.-J."/>
            <person name="Tian T."/>
            <person name="Huang J.-P."/>
            <person name="Huang S.-X."/>
        </authorList>
    </citation>
    <scope>NUCLEOTIDE SEQUENCE [LARGE SCALE GENOMIC DNA]</scope>
    <source>
        <strain evidence="12">KIB-2018</strain>
        <tissue evidence="12">Leaf</tissue>
    </source>
</reference>